<accession>A0A9P9IN09</accession>
<dbReference type="GO" id="GO:0035658">
    <property type="term" value="C:Mon1-Ccz1 complex"/>
    <property type="evidence" value="ECO:0007669"/>
    <property type="project" value="InterPro"/>
</dbReference>
<feature type="region of interest" description="Disordered" evidence="2">
    <location>
        <begin position="46"/>
        <end position="69"/>
    </location>
</feature>
<dbReference type="InterPro" id="IPR043987">
    <property type="entry name" value="CCZ1/INTU/HSP4_longin_1"/>
</dbReference>
<feature type="compositionally biased region" description="Polar residues" evidence="2">
    <location>
        <begin position="356"/>
        <end position="366"/>
    </location>
</feature>
<dbReference type="EMBL" id="JAGMWT010000007">
    <property type="protein sequence ID" value="KAH7125119.1"/>
    <property type="molecule type" value="Genomic_DNA"/>
</dbReference>
<proteinExistence type="inferred from homology"/>
<dbReference type="PANTHER" id="PTHR13056:SF0">
    <property type="entry name" value="VACUOLAR FUSION PROTEIN CCZ1 HOMOLOG-RELATED"/>
    <property type="match status" value="1"/>
</dbReference>
<feature type="compositionally biased region" description="Basic and acidic residues" evidence="2">
    <location>
        <begin position="56"/>
        <end position="69"/>
    </location>
</feature>
<dbReference type="GO" id="GO:0016192">
    <property type="term" value="P:vesicle-mediated transport"/>
    <property type="evidence" value="ECO:0007669"/>
    <property type="project" value="InterPro"/>
</dbReference>
<dbReference type="OrthoDB" id="240546at2759"/>
<sequence length="779" mass="86024">MSATEVPRVLPAQLSFLAIYNPSLSSSDEDVHKQIVFYYSRRSKTRRKAQAKSHRTRDNTEEPHDPEKDEQLLQVGLAQGIVGFARSFSNGEAVESIDTDKSRIILTELEEDFWVLASIDLTRLPAASTTSQATSAASNSNSTKPEYEYSSREVSPPALLIQQLKAAYSVFCLHHTRLSRVLKTQGRDNFERVLHKFWAVFARRWDVLLHGSPAVDIFGGLKLASGGELGVGVGEEEWGSPERDVLEGYVRSTDGLVDVLVSRFGESEPSQHDLSSKSPVGSLESECWLGNGRFAGPSDGVVFAGTGAISRQSLRDISRWVETIYTNGEHAYGVQVNPTSGRDKTKRKQLTRRTTDATITQESSPSVKLIPSPDLPPGIPPPIVQSAEASLHNASRAVESNSKKPESSLPSLGDVNAWAKYITNPYGSFFGSNKEESVTTAGDDAPDHQDQATDDDPTRETTCQIGRENTGYFLIGLQGDLEDEDAEDARIPHRLLHVELAEDVPPSPSESPMYEQELQWSNLLRKLSRLRVIVYVHRPFVYVFLFKHSSPLLSYSTFYRHLHSFFSPLNTSFSKSTSPERVAQRILEATHPYTTDPEPNTQAIYDLVYDPRTLTIHSTIPNIPEPGTLVSEGLGGSGIGWSRVEALHVYSHILSTVSESRSNGEKIEQTCKTSRGWWVAWMRLPPSGLENSKTDEDTHSAEFNTWELREAFLVRRGRDAIGPAVKSSGRFSSGMWGLGGSSTEQKMGGAAAGWGPKGLAEGIGIDARRYIEEVLSLCR</sequence>
<evidence type="ECO:0000259" key="3">
    <source>
        <dbReference type="Pfam" id="PF19031"/>
    </source>
</evidence>
<feature type="region of interest" description="Disordered" evidence="2">
    <location>
        <begin position="333"/>
        <end position="412"/>
    </location>
</feature>
<reference evidence="4" key="1">
    <citation type="journal article" date="2021" name="Nat. Commun.">
        <title>Genetic determinants of endophytism in the Arabidopsis root mycobiome.</title>
        <authorList>
            <person name="Mesny F."/>
            <person name="Miyauchi S."/>
            <person name="Thiergart T."/>
            <person name="Pickel B."/>
            <person name="Atanasova L."/>
            <person name="Karlsson M."/>
            <person name="Huettel B."/>
            <person name="Barry K.W."/>
            <person name="Haridas S."/>
            <person name="Chen C."/>
            <person name="Bauer D."/>
            <person name="Andreopoulos W."/>
            <person name="Pangilinan J."/>
            <person name="LaButti K."/>
            <person name="Riley R."/>
            <person name="Lipzen A."/>
            <person name="Clum A."/>
            <person name="Drula E."/>
            <person name="Henrissat B."/>
            <person name="Kohler A."/>
            <person name="Grigoriev I.V."/>
            <person name="Martin F.M."/>
            <person name="Hacquard S."/>
        </authorList>
    </citation>
    <scope>NUCLEOTIDE SEQUENCE</scope>
    <source>
        <strain evidence="4">MPI-CAGE-CH-0243</strain>
    </source>
</reference>
<feature type="compositionally biased region" description="Basic residues" evidence="2">
    <location>
        <begin position="46"/>
        <end position="55"/>
    </location>
</feature>
<comment type="caution">
    <text evidence="4">The sequence shown here is derived from an EMBL/GenBank/DDBJ whole genome shotgun (WGS) entry which is preliminary data.</text>
</comment>
<protein>
    <recommendedName>
        <fullName evidence="3">CCZ1/INTU/HSP4 first Longin domain-containing protein</fullName>
    </recommendedName>
</protein>
<feature type="compositionally biased region" description="Basic and acidic residues" evidence="2">
    <location>
        <begin position="445"/>
        <end position="459"/>
    </location>
</feature>
<comment type="similarity">
    <text evidence="1">Belongs to the CCZ1 family.</text>
</comment>
<feature type="compositionally biased region" description="Pro residues" evidence="2">
    <location>
        <begin position="373"/>
        <end position="383"/>
    </location>
</feature>
<evidence type="ECO:0000313" key="4">
    <source>
        <dbReference type="EMBL" id="KAH7125119.1"/>
    </source>
</evidence>
<evidence type="ECO:0000256" key="2">
    <source>
        <dbReference type="SAM" id="MobiDB-lite"/>
    </source>
</evidence>
<dbReference type="AlphaFoldDB" id="A0A9P9IN09"/>
<name>A0A9P9IN09_9PLEO</name>
<organism evidence="4 5">
    <name type="scientific">Dendryphion nanum</name>
    <dbReference type="NCBI Taxonomy" id="256645"/>
    <lineage>
        <taxon>Eukaryota</taxon>
        <taxon>Fungi</taxon>
        <taxon>Dikarya</taxon>
        <taxon>Ascomycota</taxon>
        <taxon>Pezizomycotina</taxon>
        <taxon>Dothideomycetes</taxon>
        <taxon>Pleosporomycetidae</taxon>
        <taxon>Pleosporales</taxon>
        <taxon>Torulaceae</taxon>
        <taxon>Dendryphion</taxon>
    </lineage>
</organism>
<evidence type="ECO:0000313" key="5">
    <source>
        <dbReference type="Proteomes" id="UP000700596"/>
    </source>
</evidence>
<feature type="compositionally biased region" description="Low complexity" evidence="2">
    <location>
        <begin position="130"/>
        <end position="143"/>
    </location>
</feature>
<dbReference type="Pfam" id="PF19031">
    <property type="entry name" value="Intu_longin_1"/>
    <property type="match status" value="1"/>
</dbReference>
<evidence type="ECO:0000256" key="1">
    <source>
        <dbReference type="ARBA" id="ARBA00005352"/>
    </source>
</evidence>
<feature type="region of interest" description="Disordered" evidence="2">
    <location>
        <begin position="130"/>
        <end position="149"/>
    </location>
</feature>
<dbReference type="Proteomes" id="UP000700596">
    <property type="component" value="Unassembled WGS sequence"/>
</dbReference>
<gene>
    <name evidence="4" type="ORF">B0J11DRAFT_527597</name>
</gene>
<feature type="domain" description="CCZ1/INTU/HSP4 first Longin" evidence="3">
    <location>
        <begin position="15"/>
        <end position="174"/>
    </location>
</feature>
<keyword evidence="5" id="KW-1185">Reference proteome</keyword>
<feature type="region of interest" description="Disordered" evidence="2">
    <location>
        <begin position="429"/>
        <end position="463"/>
    </location>
</feature>
<dbReference type="PANTHER" id="PTHR13056">
    <property type="entry name" value="VACUOLAR FUSION PROTEIN CCZ1 HOMOLOG-RELATED"/>
    <property type="match status" value="1"/>
</dbReference>
<dbReference type="InterPro" id="IPR013176">
    <property type="entry name" value="Ccz1"/>
</dbReference>